<feature type="binding site" evidence="8">
    <location>
        <position position="409"/>
    </location>
    <ligand>
        <name>Zn(2+)</name>
        <dbReference type="ChEBI" id="CHEBI:29105"/>
        <note>catalytic</note>
    </ligand>
</feature>
<keyword evidence="8" id="KW-0862">Zinc</keyword>
<evidence type="ECO:0000313" key="16">
    <source>
        <dbReference type="RefSeq" id="XP_046587129.1"/>
    </source>
</evidence>
<feature type="domain" description="Peptidase M12B" evidence="13">
    <location>
        <begin position="268"/>
        <end position="471"/>
    </location>
</feature>
<dbReference type="GO" id="GO:0006508">
    <property type="term" value="P:proteolysis"/>
    <property type="evidence" value="ECO:0007669"/>
    <property type="project" value="InterPro"/>
</dbReference>
<dbReference type="PROSITE" id="PS50215">
    <property type="entry name" value="ADAM_MEPRO"/>
    <property type="match status" value="1"/>
</dbReference>
<evidence type="ECO:0000256" key="2">
    <source>
        <dbReference type="ARBA" id="ARBA00022692"/>
    </source>
</evidence>
<accession>A0A6J0BN97</accession>
<evidence type="ECO:0000256" key="1">
    <source>
        <dbReference type="ARBA" id="ARBA00004479"/>
    </source>
</evidence>
<keyword evidence="5 7" id="KW-1015">Disulfide bond</keyword>
<feature type="signal peptide" evidence="10">
    <location>
        <begin position="1"/>
        <end position="21"/>
    </location>
</feature>
<feature type="binding site" evidence="8">
    <location>
        <position position="405"/>
    </location>
    <ligand>
        <name>Zn(2+)</name>
        <dbReference type="ChEBI" id="CHEBI:29105"/>
        <note>catalytic</note>
    </ligand>
</feature>
<feature type="domain" description="Disintegrin" evidence="12">
    <location>
        <begin position="479"/>
        <end position="567"/>
    </location>
</feature>
<reference evidence="15" key="1">
    <citation type="submission" date="2025-04" db="UniProtKB">
        <authorList>
            <consortium name="RefSeq"/>
        </authorList>
    </citation>
    <scope>IDENTIFICATION</scope>
    <source>
        <tissue evidence="16 17">Thorax and Abdomen</tissue>
        <tissue evidence="15">Whole body</tissue>
    </source>
</reference>
<name>A0A6J0BN97_NEOLC</name>
<proteinExistence type="predicted"/>
<organism evidence="14 15">
    <name type="scientific">Neodiprion lecontei</name>
    <name type="common">Redheaded pine sawfly</name>
    <dbReference type="NCBI Taxonomy" id="441921"/>
    <lineage>
        <taxon>Eukaryota</taxon>
        <taxon>Metazoa</taxon>
        <taxon>Ecdysozoa</taxon>
        <taxon>Arthropoda</taxon>
        <taxon>Hexapoda</taxon>
        <taxon>Insecta</taxon>
        <taxon>Pterygota</taxon>
        <taxon>Neoptera</taxon>
        <taxon>Endopterygota</taxon>
        <taxon>Hymenoptera</taxon>
        <taxon>Tenthredinoidea</taxon>
        <taxon>Diprionidae</taxon>
        <taxon>Diprioninae</taxon>
        <taxon>Neodiprion</taxon>
    </lineage>
</organism>
<dbReference type="PROSITE" id="PS00022">
    <property type="entry name" value="EGF_1"/>
    <property type="match status" value="1"/>
</dbReference>
<dbReference type="PANTHER" id="PTHR11905:SF237">
    <property type="entry name" value="MIND-MELD, ISOFORM J"/>
    <property type="match status" value="1"/>
</dbReference>
<feature type="compositionally biased region" description="Acidic residues" evidence="9">
    <location>
        <begin position="1378"/>
        <end position="1388"/>
    </location>
</feature>
<feature type="region of interest" description="Disordered" evidence="9">
    <location>
        <begin position="1198"/>
        <end position="1218"/>
    </location>
</feature>
<dbReference type="CDD" id="cd04269">
    <property type="entry name" value="ZnMc_adamalysin_II_like"/>
    <property type="match status" value="1"/>
</dbReference>
<feature type="compositionally biased region" description="Low complexity" evidence="9">
    <location>
        <begin position="1402"/>
        <end position="1417"/>
    </location>
</feature>
<evidence type="ECO:0000259" key="12">
    <source>
        <dbReference type="PROSITE" id="PS50214"/>
    </source>
</evidence>
<dbReference type="FunFam" id="3.40.390.10:FF:000002">
    <property type="entry name" value="Disintegrin and metalloproteinase domain-containing protein 22"/>
    <property type="match status" value="1"/>
</dbReference>
<evidence type="ECO:0000313" key="14">
    <source>
        <dbReference type="Proteomes" id="UP000829291"/>
    </source>
</evidence>
<dbReference type="Gene3D" id="3.40.390.10">
    <property type="entry name" value="Collagenase (Catalytic Domain)"/>
    <property type="match status" value="1"/>
</dbReference>
<evidence type="ECO:0000256" key="6">
    <source>
        <dbReference type="PROSITE-ProRule" id="PRU00068"/>
    </source>
</evidence>
<evidence type="ECO:0000313" key="21">
    <source>
        <dbReference type="RefSeq" id="XP_046587134.1"/>
    </source>
</evidence>
<protein>
    <submittedName>
        <fullName evidence="15">Disintegrin and metalloproteinase domain-containing protein 22 isoform X1</fullName>
    </submittedName>
    <submittedName>
        <fullName evidence="16 17">Disintegrin and metalloproteinase domain-containing protein unc-71 isoform X1</fullName>
    </submittedName>
</protein>
<evidence type="ECO:0000259" key="11">
    <source>
        <dbReference type="PROSITE" id="PS50026"/>
    </source>
</evidence>
<feature type="region of interest" description="Disordered" evidence="9">
    <location>
        <begin position="90"/>
        <end position="117"/>
    </location>
</feature>
<evidence type="ECO:0000256" key="10">
    <source>
        <dbReference type="SAM" id="SignalP"/>
    </source>
</evidence>
<dbReference type="FunFam" id="4.10.70.10:FF:000001">
    <property type="entry name" value="Disintegrin and metalloproteinase domain-containing protein 22"/>
    <property type="match status" value="1"/>
</dbReference>
<keyword evidence="15 16" id="KW-0378">Hydrolase</keyword>
<dbReference type="SUPFAM" id="SSF57552">
    <property type="entry name" value="Blood coagulation inhibitor (disintegrin)"/>
    <property type="match status" value="1"/>
</dbReference>
<keyword evidence="14" id="KW-1185">Reference proteome</keyword>
<evidence type="ECO:0000313" key="18">
    <source>
        <dbReference type="RefSeq" id="XP_046587131.1"/>
    </source>
</evidence>
<evidence type="ECO:0000313" key="19">
    <source>
        <dbReference type="RefSeq" id="XP_046587132.1"/>
    </source>
</evidence>
<keyword evidence="8" id="KW-0479">Metal-binding</keyword>
<dbReference type="InterPro" id="IPR006586">
    <property type="entry name" value="ADAM_Cys-rich"/>
</dbReference>
<gene>
    <name evidence="15 16 17 18 19 20 21" type="primary">LOC107221631</name>
</gene>
<dbReference type="RefSeq" id="XP_046587133.1">
    <property type="nucleotide sequence ID" value="XM_046731177.1"/>
</dbReference>
<dbReference type="FunCoup" id="A0A6J0BN97">
    <property type="interactions" value="52"/>
</dbReference>
<dbReference type="PANTHER" id="PTHR11905">
    <property type="entry name" value="ADAM A DISINTEGRIN AND METALLOPROTEASE DOMAIN"/>
    <property type="match status" value="1"/>
</dbReference>
<keyword evidence="7" id="KW-0245">EGF-like domain</keyword>
<dbReference type="PROSITE" id="PS50026">
    <property type="entry name" value="EGF_3"/>
    <property type="match status" value="1"/>
</dbReference>
<dbReference type="SUPFAM" id="SSF55486">
    <property type="entry name" value="Metalloproteases ('zincins'), catalytic domain"/>
    <property type="match status" value="1"/>
</dbReference>
<dbReference type="SMART" id="SM00608">
    <property type="entry name" value="ACR"/>
    <property type="match status" value="1"/>
</dbReference>
<dbReference type="RefSeq" id="XP_046587130.1">
    <property type="nucleotide sequence ID" value="XM_046731174.1"/>
</dbReference>
<dbReference type="InterPro" id="IPR001762">
    <property type="entry name" value="Disintegrin_dom"/>
</dbReference>
<dbReference type="SMART" id="SM00050">
    <property type="entry name" value="DISIN"/>
    <property type="match status" value="1"/>
</dbReference>
<feature type="chain" id="PRO_5026946032" evidence="10">
    <location>
        <begin position="22"/>
        <end position="1427"/>
    </location>
</feature>
<evidence type="ECO:0000256" key="7">
    <source>
        <dbReference type="PROSITE-ProRule" id="PRU00076"/>
    </source>
</evidence>
<feature type="disulfide bond" evidence="7">
    <location>
        <begin position="742"/>
        <end position="751"/>
    </location>
</feature>
<dbReference type="InterPro" id="IPR034027">
    <property type="entry name" value="Reprolysin_adamalysin"/>
</dbReference>
<sequence length="1427" mass="158783">MFWVYCGLFVLVIAVPGFTSSADSTSKREADYTLDDSFWNEESPVGEVERLLREYRQNQELVRNIGAHYYQIIYPVQLRHHEKMGISTREVGAKNPPRNGHGDNSYQNQRGRSRTGKHYHRTSILLKAFNHKFRLDLELNTQLLAPNLMQKHFLPSGAEQVSKQEIEHCFYHGTVKDYPGASAAFHTCDGVSGVIHLGNETFVMHPFYGGDMSQKHPHVIFEARTKANKGCANLVTNRQPKNRRQKHILGLSEDTFTRYKRDVREATKYIETAMIIDKAMFDKRNGSTRMQVVYDAIQVANIADLYFRTLNTRVSVVYIETWQGSNQAPINKSSEINKALQNFSDYTKRKLFSVEKDTTQLLTGETFHGESGIAVPGTVCSATSVGISVDLNSYEPHLVAGTMAHMIGHNIGMGHDNGREQCICRDWHGCIMAQSIVGLENVQPYKFSGCSKSDYEDALRLGHGICLLNKPNELASSVTGTCGNKKIDDGEDCDCGTIENCHEKDPCCDPITCKLTTEAECAGGPCCDNCKLRARGVVCRESTNECDLSEVCSGESGQCPIDVYKKNGSPCGNNSGYCFDGVCPALNLQCEQVWGYGGIAADKQCFEQFNSKGAINGHCGTDSSGHLVKCEAENIHCGSLQCQSGNKQPVISGMDQLYSRTIISIKGQDYECKSTTGTVEGSEMPDMGLVRDGTTCGDNLICVNQTCTSRFPHEHTGKCPTNRDDNECSGKGICTNRNKCHCNNGWAGPDCSILQELTTAGPTTSSTAMSGKSGLESKMAKKETPYENYHGSNTIFLVGMLMSVVGGVFIVFALMALCYRSVVVHKNFSLCLRRKSTIQKYDPPYSKKPAQKNYTGVSGNHNPEDAALDRVNKMLTFGSMPSYSRDESQRVLFRPMNNVVTGDGTRLKEHKPQTKRSGIEVEDGGTGAEEAVSFIDLPPNSLAKLPEKGILKKHGGYGIVMPDSCIKEKWADVDSHESDNQDAIMSQSENNLGGLLGIGGGGTISEVERTLKSLNGYHEDIIEALRNAASHRGLATTPSGSCSLLNEDAVRKSLAECDYVDSYSKRSGSQENMCENIRDDHSETRDDEDDDGAVPPCGTIRIRNLEDLIRQLEHHSMRNMSPSGSEDIRISESDRQYRIDSSVCSESSQGSRRCSRGRDDDSRFVYARYRQPSSGRSPYGTHQRPLGHQMHEEEGIYETADPDRGSNNRGETPDSESDAFIQAQQQLARWTNEDGVQYRPPQQSPPFPTSSTGTTIHQPHLKLLLQLRKQQELQRQKQQAGLKMEKKREEGQEEELDMEYQEERKDMEDSEQRQQQGTENHPIKHRGYYPSPPHSENGLHDMHVEKEAINAQSQQQNPPEIHHGIDVNHMPNVNNCPLDDEEDDDDNFSLDCNIKNDSQKELLNTNNTSNNENTALLPPSHFPEYKH</sequence>
<dbReference type="PROSITE" id="PS50214">
    <property type="entry name" value="DISINTEGRIN_2"/>
    <property type="match status" value="1"/>
</dbReference>
<dbReference type="GO" id="GO:0004222">
    <property type="term" value="F:metalloendopeptidase activity"/>
    <property type="evidence" value="ECO:0007669"/>
    <property type="project" value="InterPro"/>
</dbReference>
<keyword evidence="10" id="KW-0732">Signal</keyword>
<feature type="compositionally biased region" description="Acidic residues" evidence="9">
    <location>
        <begin position="1291"/>
        <end position="1300"/>
    </location>
</feature>
<dbReference type="CTD" id="23531"/>
<dbReference type="Pfam" id="PF08516">
    <property type="entry name" value="ADAM_CR"/>
    <property type="match status" value="1"/>
</dbReference>
<dbReference type="Gene3D" id="4.10.70.10">
    <property type="entry name" value="Disintegrin domain"/>
    <property type="match status" value="1"/>
</dbReference>
<dbReference type="KEGG" id="nlo:107221631"/>
<dbReference type="InterPro" id="IPR001590">
    <property type="entry name" value="Peptidase_M12B"/>
</dbReference>
<dbReference type="PROSITE" id="PS00427">
    <property type="entry name" value="DISINTEGRIN_1"/>
    <property type="match status" value="1"/>
</dbReference>
<dbReference type="InParanoid" id="A0A6J0BN97"/>
<feature type="domain" description="EGF-like" evidence="11">
    <location>
        <begin position="715"/>
        <end position="752"/>
    </location>
</feature>
<dbReference type="Gene3D" id="2.10.25.10">
    <property type="entry name" value="Laminin"/>
    <property type="match status" value="1"/>
</dbReference>
<keyword evidence="3" id="KW-1133">Transmembrane helix</keyword>
<dbReference type="Pfam" id="PF07974">
    <property type="entry name" value="EGF_2"/>
    <property type="match status" value="1"/>
</dbReference>
<dbReference type="GO" id="GO:0005886">
    <property type="term" value="C:plasma membrane"/>
    <property type="evidence" value="ECO:0007669"/>
    <property type="project" value="UniProtKB-ARBA"/>
</dbReference>
<evidence type="ECO:0000256" key="9">
    <source>
        <dbReference type="SAM" id="MobiDB-lite"/>
    </source>
</evidence>
<evidence type="ECO:0000313" key="17">
    <source>
        <dbReference type="RefSeq" id="XP_046587130.1"/>
    </source>
</evidence>
<dbReference type="InterPro" id="IPR024079">
    <property type="entry name" value="MetalloPept_cat_dom_sf"/>
</dbReference>
<evidence type="ECO:0000256" key="3">
    <source>
        <dbReference type="ARBA" id="ARBA00022989"/>
    </source>
</evidence>
<dbReference type="Pfam" id="PF00200">
    <property type="entry name" value="Disintegrin"/>
    <property type="match status" value="1"/>
</dbReference>
<feature type="disulfide bond" evidence="6">
    <location>
        <begin position="539"/>
        <end position="559"/>
    </location>
</feature>
<dbReference type="InterPro" id="IPR036436">
    <property type="entry name" value="Disintegrin_dom_sf"/>
</dbReference>
<feature type="region of interest" description="Disordered" evidence="9">
    <location>
        <begin position="1270"/>
        <end position="1427"/>
    </location>
</feature>
<evidence type="ECO:0000256" key="8">
    <source>
        <dbReference type="PROSITE-ProRule" id="PRU00276"/>
    </source>
</evidence>
<dbReference type="InterPro" id="IPR002870">
    <property type="entry name" value="Peptidase_M12B_N"/>
</dbReference>
<evidence type="ECO:0000313" key="15">
    <source>
        <dbReference type="RefSeq" id="XP_015516171.1"/>
    </source>
</evidence>
<evidence type="ECO:0000259" key="13">
    <source>
        <dbReference type="PROSITE" id="PS50215"/>
    </source>
</evidence>
<feature type="compositionally biased region" description="Basic and acidic residues" evidence="9">
    <location>
        <begin position="1301"/>
        <end position="1312"/>
    </location>
</feature>
<dbReference type="InterPro" id="IPR013111">
    <property type="entry name" value="EGF_extracell"/>
</dbReference>
<feature type="region of interest" description="Disordered" evidence="9">
    <location>
        <begin position="902"/>
        <end position="925"/>
    </location>
</feature>
<feature type="compositionally biased region" description="Basic and acidic residues" evidence="9">
    <location>
        <begin position="1337"/>
        <end position="1348"/>
    </location>
</feature>
<evidence type="ECO:0000256" key="5">
    <source>
        <dbReference type="ARBA" id="ARBA00023157"/>
    </source>
</evidence>
<feature type="binding site" evidence="8">
    <location>
        <position position="415"/>
    </location>
    <ligand>
        <name>Zn(2+)</name>
        <dbReference type="ChEBI" id="CHEBI:29105"/>
        <note>catalytic</note>
    </ligand>
</feature>
<dbReference type="PROSITE" id="PS01186">
    <property type="entry name" value="EGF_2"/>
    <property type="match status" value="1"/>
</dbReference>
<keyword evidence="2" id="KW-0812">Transmembrane</keyword>
<evidence type="ECO:0000313" key="20">
    <source>
        <dbReference type="RefSeq" id="XP_046587133.1"/>
    </source>
</evidence>
<comment type="subcellular location">
    <subcellularLocation>
        <location evidence="1">Membrane</location>
        <topology evidence="1">Single-pass type I membrane protein</topology>
    </subcellularLocation>
</comment>
<keyword evidence="4" id="KW-0472">Membrane</keyword>
<dbReference type="GO" id="GO:0046872">
    <property type="term" value="F:metal ion binding"/>
    <property type="evidence" value="ECO:0007669"/>
    <property type="project" value="UniProtKB-KW"/>
</dbReference>
<feature type="region of interest" description="Disordered" evidence="9">
    <location>
        <begin position="1114"/>
        <end position="1159"/>
    </location>
</feature>
<dbReference type="Proteomes" id="UP000829291">
    <property type="component" value="Chromosome 2"/>
</dbReference>
<dbReference type="GeneID" id="107221631"/>
<dbReference type="RefSeq" id="XP_046587129.1">
    <property type="nucleotide sequence ID" value="XM_046731173.1"/>
</dbReference>
<evidence type="ECO:0000256" key="4">
    <source>
        <dbReference type="ARBA" id="ARBA00023136"/>
    </source>
</evidence>
<dbReference type="RefSeq" id="XP_046587131.1">
    <property type="nucleotide sequence ID" value="XM_046731175.1"/>
</dbReference>
<dbReference type="InterPro" id="IPR018358">
    <property type="entry name" value="Disintegrin_CS"/>
</dbReference>
<dbReference type="PRINTS" id="PR00289">
    <property type="entry name" value="DISINTEGRIN"/>
</dbReference>
<dbReference type="RefSeq" id="XP_046587132.1">
    <property type="nucleotide sequence ID" value="XM_046731176.1"/>
</dbReference>
<keyword evidence="15 16" id="KW-0482">Metalloprotease</keyword>
<keyword evidence="15 16" id="KW-0645">Protease</keyword>
<dbReference type="RefSeq" id="XP_046587134.1">
    <property type="nucleotide sequence ID" value="XM_046731178.1"/>
</dbReference>
<dbReference type="RefSeq" id="XP_015516171.1">
    <property type="nucleotide sequence ID" value="XM_015660685.1"/>
</dbReference>
<comment type="caution">
    <text evidence="7">Lacks conserved residue(s) required for the propagation of feature annotation.</text>
</comment>
<feature type="compositionally biased region" description="Basic and acidic residues" evidence="9">
    <location>
        <begin position="1126"/>
        <end position="1138"/>
    </location>
</feature>
<feature type="region of interest" description="Disordered" evidence="9">
    <location>
        <begin position="1236"/>
        <end position="1255"/>
    </location>
</feature>
<dbReference type="Pfam" id="PF01562">
    <property type="entry name" value="Pep_M12B_propep"/>
    <property type="match status" value="1"/>
</dbReference>
<dbReference type="OrthoDB" id="5951731at2759"/>
<dbReference type="InterPro" id="IPR000742">
    <property type="entry name" value="EGF"/>
</dbReference>
<dbReference type="Pfam" id="PF01421">
    <property type="entry name" value="Reprolysin"/>
    <property type="match status" value="1"/>
</dbReference>